<organism evidence="1 2">
    <name type="scientific">Populus alba x Populus x berolinensis</name>
    <dbReference type="NCBI Taxonomy" id="444605"/>
    <lineage>
        <taxon>Eukaryota</taxon>
        <taxon>Viridiplantae</taxon>
        <taxon>Streptophyta</taxon>
        <taxon>Embryophyta</taxon>
        <taxon>Tracheophyta</taxon>
        <taxon>Spermatophyta</taxon>
        <taxon>Magnoliopsida</taxon>
        <taxon>eudicotyledons</taxon>
        <taxon>Gunneridae</taxon>
        <taxon>Pentapetalae</taxon>
        <taxon>rosids</taxon>
        <taxon>fabids</taxon>
        <taxon>Malpighiales</taxon>
        <taxon>Salicaceae</taxon>
        <taxon>Saliceae</taxon>
        <taxon>Populus</taxon>
    </lineage>
</organism>
<dbReference type="AlphaFoldDB" id="A0AAD6QI29"/>
<reference evidence="1" key="1">
    <citation type="journal article" date="2023" name="Mol. Ecol. Resour.">
        <title>Chromosome-level genome assembly of a triploid poplar Populus alba 'Berolinensis'.</title>
        <authorList>
            <person name="Chen S."/>
            <person name="Yu Y."/>
            <person name="Wang X."/>
            <person name="Wang S."/>
            <person name="Zhang T."/>
            <person name="Zhou Y."/>
            <person name="He R."/>
            <person name="Meng N."/>
            <person name="Wang Y."/>
            <person name="Liu W."/>
            <person name="Liu Z."/>
            <person name="Liu J."/>
            <person name="Guo Q."/>
            <person name="Huang H."/>
            <person name="Sederoff R.R."/>
            <person name="Wang G."/>
            <person name="Qu G."/>
            <person name="Chen S."/>
        </authorList>
    </citation>
    <scope>NUCLEOTIDE SEQUENCE</scope>
    <source>
        <strain evidence="1">SC-2020</strain>
    </source>
</reference>
<protein>
    <submittedName>
        <fullName evidence="1">Uncharacterized protein</fullName>
    </submittedName>
</protein>
<evidence type="ECO:0000313" key="2">
    <source>
        <dbReference type="Proteomes" id="UP001164929"/>
    </source>
</evidence>
<accession>A0AAD6QI29</accession>
<evidence type="ECO:0000313" key="1">
    <source>
        <dbReference type="EMBL" id="KAJ6990786.1"/>
    </source>
</evidence>
<dbReference type="EMBL" id="JAQIZT010000007">
    <property type="protein sequence ID" value="KAJ6990786.1"/>
    <property type="molecule type" value="Genomic_DNA"/>
</dbReference>
<sequence>MDRGEEVFWRWFWGKIETGLAGEERGEIVWGRKFGFSSSDLQPFWRLFTGESLVVRER</sequence>
<comment type="caution">
    <text evidence="1">The sequence shown here is derived from an EMBL/GenBank/DDBJ whole genome shotgun (WGS) entry which is preliminary data.</text>
</comment>
<name>A0AAD6QI29_9ROSI</name>
<dbReference type="Proteomes" id="UP001164929">
    <property type="component" value="Chromosome 7"/>
</dbReference>
<proteinExistence type="predicted"/>
<gene>
    <name evidence="1" type="ORF">NC653_019136</name>
</gene>
<keyword evidence="2" id="KW-1185">Reference proteome</keyword>